<dbReference type="SUPFAM" id="SSF159894">
    <property type="entry name" value="YgaC/TfoX-N like"/>
    <property type="match status" value="1"/>
</dbReference>
<accession>A0A839EJW4</accession>
<dbReference type="Gene3D" id="3.30.1460.30">
    <property type="entry name" value="YgaC/TfoX-N like chaperone"/>
    <property type="match status" value="1"/>
</dbReference>
<sequence length="128" mass="14064">MSAPIIVFGRDGTRAACNTARMDNDAIHDLFSGLGPVTIKRMFGGKGIYHNGLIIALEVADEILLKADAVSAPDFEAAGCRRWNYEGKSKIVNMPYWSVPADAFDDPDIMTEWARKAYEASLRVARQA</sequence>
<dbReference type="Proteomes" id="UP000549052">
    <property type="component" value="Unassembled WGS sequence"/>
</dbReference>
<dbReference type="EMBL" id="JACGXN010000009">
    <property type="protein sequence ID" value="MBA8880703.1"/>
    <property type="molecule type" value="Genomic_DNA"/>
</dbReference>
<feature type="domain" description="TfoX N-terminal" evidence="1">
    <location>
        <begin position="29"/>
        <end position="120"/>
    </location>
</feature>
<gene>
    <name evidence="2" type="ORF">FHW16_004428</name>
</gene>
<comment type="caution">
    <text evidence="2">The sequence shown here is derived from an EMBL/GenBank/DDBJ whole genome shotgun (WGS) entry which is preliminary data.</text>
</comment>
<evidence type="ECO:0000313" key="2">
    <source>
        <dbReference type="EMBL" id="MBA8880703.1"/>
    </source>
</evidence>
<evidence type="ECO:0000313" key="3">
    <source>
        <dbReference type="Proteomes" id="UP000549052"/>
    </source>
</evidence>
<name>A0A839EJW4_9HYPH</name>
<dbReference type="AlphaFoldDB" id="A0A839EJW4"/>
<dbReference type="Pfam" id="PF04993">
    <property type="entry name" value="TfoX_N"/>
    <property type="match status" value="1"/>
</dbReference>
<organism evidence="2 3">
    <name type="scientific">Phyllobacterium myrsinacearum</name>
    <dbReference type="NCBI Taxonomy" id="28101"/>
    <lineage>
        <taxon>Bacteria</taxon>
        <taxon>Pseudomonadati</taxon>
        <taxon>Pseudomonadota</taxon>
        <taxon>Alphaproteobacteria</taxon>
        <taxon>Hyphomicrobiales</taxon>
        <taxon>Phyllobacteriaceae</taxon>
        <taxon>Phyllobacterium</taxon>
    </lineage>
</organism>
<reference evidence="2 3" key="1">
    <citation type="submission" date="2020-07" db="EMBL/GenBank/DDBJ databases">
        <title>Genomic Encyclopedia of Type Strains, Phase IV (KMG-V): Genome sequencing to study the core and pangenomes of soil and plant-associated prokaryotes.</title>
        <authorList>
            <person name="Whitman W."/>
        </authorList>
    </citation>
    <scope>NUCLEOTIDE SEQUENCE [LARGE SCALE GENOMIC DNA]</scope>
    <source>
        <strain evidence="2 3">AN3</strain>
    </source>
</reference>
<evidence type="ECO:0000259" key="1">
    <source>
        <dbReference type="Pfam" id="PF04993"/>
    </source>
</evidence>
<keyword evidence="3" id="KW-1185">Reference proteome</keyword>
<proteinExistence type="predicted"/>
<dbReference type="InterPro" id="IPR007076">
    <property type="entry name" value="TfoX_N"/>
</dbReference>
<protein>
    <submittedName>
        <fullName evidence="2">DNA transformation protein</fullName>
    </submittedName>
</protein>